<keyword evidence="5" id="KW-1185">Reference proteome</keyword>
<feature type="region of interest" description="Disordered" evidence="3">
    <location>
        <begin position="676"/>
        <end position="763"/>
    </location>
</feature>
<dbReference type="FunCoup" id="M3XL53">
    <property type="interactions" value="908"/>
</dbReference>
<dbReference type="GeneID" id="102363159"/>
<dbReference type="Ensembl" id="ENSLACT00000025536.1">
    <property type="protein sequence ID" value="ENSLACP00000023459.1"/>
    <property type="gene ID" value="ENSLACG00000008313.2"/>
</dbReference>
<evidence type="ECO:0000256" key="1">
    <source>
        <dbReference type="ARBA" id="ARBA00023054"/>
    </source>
</evidence>
<dbReference type="STRING" id="7897.ENSLACP00000023459"/>
<dbReference type="EMBL" id="AFYH01200044">
    <property type="status" value="NOT_ANNOTATED_CDS"/>
    <property type="molecule type" value="Genomic_DNA"/>
</dbReference>
<name>M3XL53_LATCH</name>
<dbReference type="OMA" id="NVKKIMG"/>
<evidence type="ECO:0000313" key="5">
    <source>
        <dbReference type="Proteomes" id="UP000008672"/>
    </source>
</evidence>
<dbReference type="GeneTree" id="ENSGT00950000182852"/>
<dbReference type="CTD" id="7798"/>
<dbReference type="Proteomes" id="UP000008672">
    <property type="component" value="Unassembled WGS sequence"/>
</dbReference>
<dbReference type="RefSeq" id="XP_006008852.1">
    <property type="nucleotide sequence ID" value="XM_006008790.3"/>
</dbReference>
<reference evidence="4" key="2">
    <citation type="submission" date="2025-08" db="UniProtKB">
        <authorList>
            <consortium name="Ensembl"/>
        </authorList>
    </citation>
    <scope>IDENTIFICATION</scope>
</reference>
<dbReference type="PANTHER" id="PTHR23166:SF7">
    <property type="entry name" value="LEUCINE ZIPPER PROTEIN 1"/>
    <property type="match status" value="1"/>
</dbReference>
<dbReference type="EMBL" id="AFYH01200046">
    <property type="status" value="NOT_ANNOTATED_CDS"/>
    <property type="molecule type" value="Genomic_DNA"/>
</dbReference>
<dbReference type="InterPro" id="IPR050719">
    <property type="entry name" value="Cortactin-Actin_Reg"/>
</dbReference>
<feature type="region of interest" description="Disordered" evidence="3">
    <location>
        <begin position="1008"/>
        <end position="1044"/>
    </location>
</feature>
<organism evidence="4 5">
    <name type="scientific">Latimeria chalumnae</name>
    <name type="common">Coelacanth</name>
    <dbReference type="NCBI Taxonomy" id="7897"/>
    <lineage>
        <taxon>Eukaryota</taxon>
        <taxon>Metazoa</taxon>
        <taxon>Chordata</taxon>
        <taxon>Craniata</taxon>
        <taxon>Vertebrata</taxon>
        <taxon>Euteleostomi</taxon>
        <taxon>Coelacanthiformes</taxon>
        <taxon>Coelacanthidae</taxon>
        <taxon>Latimeria</taxon>
    </lineage>
</organism>
<dbReference type="eggNOG" id="ENOG502QV81">
    <property type="taxonomic scope" value="Eukaryota"/>
</dbReference>
<feature type="compositionally biased region" description="Basic and acidic residues" evidence="3">
    <location>
        <begin position="876"/>
        <end position="885"/>
    </location>
</feature>
<dbReference type="EMBL" id="AFYH01200043">
    <property type="status" value="NOT_ANNOTATED_CDS"/>
    <property type="molecule type" value="Genomic_DNA"/>
</dbReference>
<feature type="compositionally biased region" description="Polar residues" evidence="3">
    <location>
        <begin position="566"/>
        <end position="577"/>
    </location>
</feature>
<accession>M3XL53</accession>
<dbReference type="InParanoid" id="M3XL53"/>
<sequence length="1044" mass="118216">MSDLSGYKETSTRHLRHKLQSLGRRLDDLEEAAKNLQRAEDELLDLQDKIIQVEGSNSGMLTEVDTLRKRVLKIEGKDEEVRKAEDLCRSVKEKLENEEKLTKDLKLEIKKLQKRMAELEKLEEAFNKSKSDCTQLCLSLNEEKNLTKKLTSELEILRAKVKELEASEGRLDKVEQTLISEMERLKSLTVGFISERKLFLDKQMQDEKLIQELTQKLEQNNKNTEDQSRNVSNLRERSLSNLSERGDLRIDDELSLGMPAKVGLRKSLDYLKRTENEEVRNKVENEKTEDEEDNKVKDLTQEVERLKNRLKQLELVEEELNVSKVKNSELLEKFQSEQTKAKTLADKIEEMKAKTENQKGMENGELESEEVSTRGKALRQEKPKFRSTTAETQRYKSRELSPQQHRRERPRNRDLFLNDENSPKSSRRALSPSLSNKKPLKVSSTTAFIEGKRIEEKPSVSLQKDMGGSQNEVKRLREPPSVLSRYPPAANEQTPQKPWKSSPRINENGPNAKSERMARTFGDLNQNITEALSEKSRRVANPTLTPEKETKADQNEPTDVAPVKFSTETLNSLSNGSVPAYRAHIITSPPVSEPRSSPSSETGVPVVSDCQSPGAKPLEKVPTQDESESPLENPDFIARSSVSQYTRSRRREPLLETSRSLSERDLVKTLNAAFKAAEDSGAETKRPCSPREALTSKAVIKPAIIERDKKEVMSGAMSEPSPERQRPSSRAVPNKVTSSITIYPSEPGSQRTYTSDTPRERHTSTSNIIITPSEAAKSNNSVPYEFSISKSDISLMPFDSEKVEDSVSVCKTETLLTRSSITVKPLEPAEKNNNETSESCDWRTYQTLRDDSAEFKNITVRSRWRSRSGLTAPDESEMKHDDADHPATPLRFRTSHSALPDSEDKEAKANETELFTGSISAISSPLSSVQTFRRSRTSYMSETGPRRNHNTLATSQFSWKRQLGPTATETEVSSYSPNLVSHRRQPVPEYSAEVLAKTDAADRRLASKVDLLQDSQGSSFRRTGGRTEERAPMVRTWNRYPTDN</sequence>
<dbReference type="EMBL" id="AFYH01200045">
    <property type="status" value="NOT_ANNOTATED_CDS"/>
    <property type="molecule type" value="Genomic_DNA"/>
</dbReference>
<dbReference type="Bgee" id="ENSLACG00000008313">
    <property type="expression patterns" value="Expressed in pelvic fin and 1 other cell type or tissue"/>
</dbReference>
<dbReference type="PANTHER" id="PTHR23166">
    <property type="entry name" value="FILAMIN/GPBP-INTERACTING PROTEIN"/>
    <property type="match status" value="1"/>
</dbReference>
<feature type="region of interest" description="Disordered" evidence="3">
    <location>
        <begin position="353"/>
        <end position="663"/>
    </location>
</feature>
<dbReference type="KEGG" id="lcm:102363159"/>
<keyword evidence="1 2" id="KW-0175">Coiled coil</keyword>
<feature type="region of interest" description="Disordered" evidence="3">
    <location>
        <begin position="218"/>
        <end position="238"/>
    </location>
</feature>
<feature type="coiled-coil region" evidence="2">
    <location>
        <begin position="12"/>
        <end position="177"/>
    </location>
</feature>
<feature type="compositionally biased region" description="Polar residues" evidence="3">
    <location>
        <begin position="432"/>
        <end position="447"/>
    </location>
</feature>
<proteinExistence type="predicted"/>
<gene>
    <name evidence="4" type="primary">LUZP1</name>
</gene>
<reference evidence="5" key="1">
    <citation type="submission" date="2011-08" db="EMBL/GenBank/DDBJ databases">
        <title>The draft genome of Latimeria chalumnae.</title>
        <authorList>
            <person name="Di Palma F."/>
            <person name="Alfoldi J."/>
            <person name="Johnson J."/>
            <person name="Berlin A."/>
            <person name="Gnerre S."/>
            <person name="Jaffe D."/>
            <person name="MacCallum I."/>
            <person name="Young S."/>
            <person name="Walker B.J."/>
            <person name="Lander E."/>
            <person name="Lindblad-Toh K."/>
        </authorList>
    </citation>
    <scope>NUCLEOTIDE SEQUENCE [LARGE SCALE GENOMIC DNA]</scope>
    <source>
        <strain evidence="5">Wild caught</strain>
    </source>
</reference>
<feature type="region of interest" description="Disordered" evidence="3">
    <location>
        <begin position="866"/>
        <end position="909"/>
    </location>
</feature>
<dbReference type="AlphaFoldDB" id="M3XL53"/>
<feature type="compositionally biased region" description="Basic and acidic residues" evidence="3">
    <location>
        <begin position="223"/>
        <end position="238"/>
    </location>
</feature>
<reference evidence="4" key="3">
    <citation type="submission" date="2025-09" db="UniProtKB">
        <authorList>
            <consortium name="Ensembl"/>
        </authorList>
    </citation>
    <scope>IDENTIFICATION</scope>
</reference>
<evidence type="ECO:0000313" key="4">
    <source>
        <dbReference type="Ensembl" id="ENSLACP00000023459.1"/>
    </source>
</evidence>
<protein>
    <submittedName>
        <fullName evidence="4">Leucine zipper protein 1</fullName>
    </submittedName>
</protein>
<evidence type="ECO:0000256" key="3">
    <source>
        <dbReference type="SAM" id="MobiDB-lite"/>
    </source>
</evidence>
<feature type="compositionally biased region" description="Basic and acidic residues" evidence="3">
    <location>
        <begin position="676"/>
        <end position="686"/>
    </location>
</feature>
<feature type="compositionally biased region" description="Low complexity" evidence="3">
    <location>
        <begin position="588"/>
        <end position="600"/>
    </location>
</feature>
<dbReference type="OrthoDB" id="9946011at2759"/>
<evidence type="ECO:0000256" key="2">
    <source>
        <dbReference type="SAM" id="Coils"/>
    </source>
</evidence>
<feature type="compositionally biased region" description="Polar residues" evidence="3">
    <location>
        <begin position="735"/>
        <end position="756"/>
    </location>
</feature>